<reference evidence="7" key="1">
    <citation type="submission" date="2024-07" db="EMBL/GenBank/DDBJ databases">
        <authorList>
            <person name="Yu S.T."/>
        </authorList>
    </citation>
    <scope>NUCLEOTIDE SEQUENCE</scope>
    <source>
        <strain evidence="7">R41</strain>
    </source>
</reference>
<proteinExistence type="predicted"/>
<keyword evidence="4" id="KW-0045">Antibiotic biosynthesis</keyword>
<keyword evidence="7" id="KW-0223">Dioxygenase</keyword>
<evidence type="ECO:0000256" key="4">
    <source>
        <dbReference type="ARBA" id="ARBA00023194"/>
    </source>
</evidence>
<dbReference type="PANTHER" id="PTHR10696">
    <property type="entry name" value="GAMMA-BUTYROBETAINE HYDROXYLASE-RELATED"/>
    <property type="match status" value="1"/>
</dbReference>
<name>A0AB39RYN1_9ACTN</name>
<evidence type="ECO:0000256" key="5">
    <source>
        <dbReference type="SAM" id="MobiDB-lite"/>
    </source>
</evidence>
<comment type="cofactor">
    <cofactor evidence="1">
        <name>Fe(2+)</name>
        <dbReference type="ChEBI" id="CHEBI:29033"/>
    </cofactor>
</comment>
<dbReference type="Pfam" id="PF02668">
    <property type="entry name" value="TauD"/>
    <property type="match status" value="1"/>
</dbReference>
<dbReference type="RefSeq" id="WP_369251889.1">
    <property type="nucleotide sequence ID" value="NZ_CP163443.1"/>
</dbReference>
<keyword evidence="2 7" id="KW-0560">Oxidoreductase</keyword>
<protein>
    <submittedName>
        <fullName evidence="7">TauD/TfdA family dioxygenase</fullName>
        <ecNumber evidence="7">1.14.11.-</ecNumber>
    </submittedName>
</protein>
<keyword evidence="3" id="KW-0408">Iron</keyword>
<dbReference type="InterPro" id="IPR003819">
    <property type="entry name" value="TauD/TfdA-like"/>
</dbReference>
<dbReference type="AlphaFoldDB" id="A0AB39RYN1"/>
<evidence type="ECO:0000256" key="1">
    <source>
        <dbReference type="ARBA" id="ARBA00001954"/>
    </source>
</evidence>
<dbReference type="GO" id="GO:0051213">
    <property type="term" value="F:dioxygenase activity"/>
    <property type="evidence" value="ECO:0007669"/>
    <property type="project" value="UniProtKB-KW"/>
</dbReference>
<organism evidence="7">
    <name type="scientific">Streptomyces sp. R41</name>
    <dbReference type="NCBI Taxonomy" id="3238632"/>
    <lineage>
        <taxon>Bacteria</taxon>
        <taxon>Bacillati</taxon>
        <taxon>Actinomycetota</taxon>
        <taxon>Actinomycetes</taxon>
        <taxon>Kitasatosporales</taxon>
        <taxon>Streptomycetaceae</taxon>
        <taxon>Streptomyces</taxon>
    </lineage>
</organism>
<dbReference type="PANTHER" id="PTHR10696:SF56">
    <property type="entry name" value="TAUD_TFDA-LIKE DOMAIN-CONTAINING PROTEIN"/>
    <property type="match status" value="1"/>
</dbReference>
<dbReference type="EMBL" id="CP163443">
    <property type="protein sequence ID" value="XDQ58745.1"/>
    <property type="molecule type" value="Genomic_DNA"/>
</dbReference>
<dbReference type="InterPro" id="IPR042098">
    <property type="entry name" value="TauD-like_sf"/>
</dbReference>
<sequence>MTGRTGAGDVSRESREGPAGWRGADLRGTEEWLLRLSPRQQAELAEALSTARRRGATLLKLTAADFPLPTLAGRLQRIGDVLEHGHGFVLIRGIQVDRLSEAAASAVFWGLGQYLGRPVSQNADGHLLGHVRDTGRTMADPATRGYQTRAALPFHTDAADLLALLCLRTARSGGRTSLVSSAAVHHAVLEIRPDLAERLCRTHYFDRREEHALGEPPYLTAPLATRSAGWPSLRYHRSYLESAQRFPEVPRLEPADLELFDLIDELAGSAEFRLDVDLEPGDMLLLNNHAIMHARSEFEDFEPPGLKRHLLRLWLDARDGRGSDAGRHGVAPRDVVRPRSPLTTRHSQAAVTAVPGTARGARTKPRRLPT</sequence>
<evidence type="ECO:0000256" key="3">
    <source>
        <dbReference type="ARBA" id="ARBA00023004"/>
    </source>
</evidence>
<evidence type="ECO:0000313" key="7">
    <source>
        <dbReference type="EMBL" id="XDQ58745.1"/>
    </source>
</evidence>
<dbReference type="SUPFAM" id="SSF51197">
    <property type="entry name" value="Clavaminate synthase-like"/>
    <property type="match status" value="1"/>
</dbReference>
<gene>
    <name evidence="7" type="ORF">AB5J53_47565</name>
</gene>
<evidence type="ECO:0000256" key="2">
    <source>
        <dbReference type="ARBA" id="ARBA00023002"/>
    </source>
</evidence>
<evidence type="ECO:0000259" key="6">
    <source>
        <dbReference type="Pfam" id="PF02668"/>
    </source>
</evidence>
<dbReference type="EC" id="1.14.11.-" evidence="7"/>
<dbReference type="GO" id="GO:0017000">
    <property type="term" value="P:antibiotic biosynthetic process"/>
    <property type="evidence" value="ECO:0007669"/>
    <property type="project" value="UniProtKB-KW"/>
</dbReference>
<dbReference type="Gene3D" id="3.60.130.10">
    <property type="entry name" value="Clavaminate synthase-like"/>
    <property type="match status" value="1"/>
</dbReference>
<feature type="region of interest" description="Disordered" evidence="5">
    <location>
        <begin position="1"/>
        <end position="23"/>
    </location>
</feature>
<feature type="compositionally biased region" description="Polar residues" evidence="5">
    <location>
        <begin position="341"/>
        <end position="350"/>
    </location>
</feature>
<feature type="compositionally biased region" description="Basic residues" evidence="5">
    <location>
        <begin position="361"/>
        <end position="370"/>
    </location>
</feature>
<accession>A0AB39RYN1</accession>
<feature type="region of interest" description="Disordered" evidence="5">
    <location>
        <begin position="322"/>
        <end position="370"/>
    </location>
</feature>
<feature type="domain" description="TauD/TfdA-like" evidence="6">
    <location>
        <begin position="63"/>
        <end position="314"/>
    </location>
</feature>
<dbReference type="InterPro" id="IPR050411">
    <property type="entry name" value="AlphaKG_dependent_hydroxylases"/>
</dbReference>